<protein>
    <submittedName>
        <fullName evidence="1">Uncharacterized protein</fullName>
    </submittedName>
</protein>
<accession>A0ACC1MWG8</accession>
<dbReference type="Proteomes" id="UP001143910">
    <property type="component" value="Unassembled WGS sequence"/>
</dbReference>
<name>A0ACC1MWG8_9HYPO</name>
<proteinExistence type="predicted"/>
<reference evidence="1" key="1">
    <citation type="submission" date="2022-08" db="EMBL/GenBank/DDBJ databases">
        <title>Genome Sequence of Lecanicillium fungicola.</title>
        <authorList>
            <person name="Buettner E."/>
        </authorList>
    </citation>
    <scope>NUCLEOTIDE SEQUENCE</scope>
    <source>
        <strain evidence="1">Babe33</strain>
    </source>
</reference>
<gene>
    <name evidence="1" type="ORF">NQ176_g7729</name>
</gene>
<evidence type="ECO:0000313" key="1">
    <source>
        <dbReference type="EMBL" id="KAJ2971360.1"/>
    </source>
</evidence>
<dbReference type="EMBL" id="JANJQO010001357">
    <property type="protein sequence ID" value="KAJ2971360.1"/>
    <property type="molecule type" value="Genomic_DNA"/>
</dbReference>
<evidence type="ECO:0000313" key="2">
    <source>
        <dbReference type="Proteomes" id="UP001143910"/>
    </source>
</evidence>
<organism evidence="1 2">
    <name type="scientific">Zarea fungicola</name>
    <dbReference type="NCBI Taxonomy" id="93591"/>
    <lineage>
        <taxon>Eukaryota</taxon>
        <taxon>Fungi</taxon>
        <taxon>Dikarya</taxon>
        <taxon>Ascomycota</taxon>
        <taxon>Pezizomycotina</taxon>
        <taxon>Sordariomycetes</taxon>
        <taxon>Hypocreomycetidae</taxon>
        <taxon>Hypocreales</taxon>
        <taxon>Cordycipitaceae</taxon>
        <taxon>Zarea</taxon>
    </lineage>
</organism>
<keyword evidence="2" id="KW-1185">Reference proteome</keyword>
<comment type="caution">
    <text evidence="1">The sequence shown here is derived from an EMBL/GenBank/DDBJ whole genome shotgun (WGS) entry which is preliminary data.</text>
</comment>
<sequence>MVRKAQREYGTALQAVNAAIADPLRCLQDETLVSILLLNVLDDLAGHSSFISCSHLEGCTQLIKLREAKDFRTEYSSDLAHSIVLQTQPAILEGWRAEGSFFNEYLINEWLWGQTRPSPAVEVSSFCLQISQLGKMTQDALSRDETDIEGCTLLLIALLENGMNLETSMAQWYKCQDGRWARKTCTLAINDSALLDYYSDIQVAKTWNHWRVARILLHDLLLRSMAHIQASACEYKENLDVLRSNSLVIIERMLLGILASIPYHLQQIDEMGRCATQSRQRLLGGRALMWPLKMVLKSQWSTPAYQQEAMKALQFIGDVVGVKQAAVYLKEAIQPCEPEQ</sequence>